<organism evidence="2 3">
    <name type="scientific">Mycena maculata</name>
    <dbReference type="NCBI Taxonomy" id="230809"/>
    <lineage>
        <taxon>Eukaryota</taxon>
        <taxon>Fungi</taxon>
        <taxon>Dikarya</taxon>
        <taxon>Basidiomycota</taxon>
        <taxon>Agaricomycotina</taxon>
        <taxon>Agaricomycetes</taxon>
        <taxon>Agaricomycetidae</taxon>
        <taxon>Agaricales</taxon>
        <taxon>Marasmiineae</taxon>
        <taxon>Mycenaceae</taxon>
        <taxon>Mycena</taxon>
    </lineage>
</organism>
<gene>
    <name evidence="2" type="ORF">DFH07DRAFT_765345</name>
</gene>
<feature type="compositionally biased region" description="Low complexity" evidence="1">
    <location>
        <begin position="48"/>
        <end position="61"/>
    </location>
</feature>
<keyword evidence="3" id="KW-1185">Reference proteome</keyword>
<comment type="caution">
    <text evidence="2">The sequence shown here is derived from an EMBL/GenBank/DDBJ whole genome shotgun (WGS) entry which is preliminary data.</text>
</comment>
<feature type="compositionally biased region" description="Basic and acidic residues" evidence="1">
    <location>
        <begin position="211"/>
        <end position="221"/>
    </location>
</feature>
<feature type="region of interest" description="Disordered" evidence="1">
    <location>
        <begin position="198"/>
        <end position="229"/>
    </location>
</feature>
<dbReference type="Proteomes" id="UP001215280">
    <property type="component" value="Unassembled WGS sequence"/>
</dbReference>
<sequence>MVPTLQGRITPGHSHRSGEGGRYEKLSSPWTGADEARSRGVSNTFPESDSSSSGSSMGSWIGDDEGRDCVRKHGGVWVGSGATECLSSHSAIFGTVDSRVCVIILPQKDRGDRWGNDDGVVNELVDAPVDPGGIGHGNDGVSDSLGMGKRSGGQIAVEVESGGCRTIEQVQEAREDSSISGSFVRAILTDAIIHSASRARTKKRYTPMDDASVKKRDRKNDQSAASNVA</sequence>
<name>A0AAD7NYW9_9AGAR</name>
<dbReference type="EMBL" id="JARJLG010000005">
    <property type="protein sequence ID" value="KAJ7780867.1"/>
    <property type="molecule type" value="Genomic_DNA"/>
</dbReference>
<feature type="region of interest" description="Disordered" evidence="1">
    <location>
        <begin position="1"/>
        <end position="63"/>
    </location>
</feature>
<evidence type="ECO:0000313" key="2">
    <source>
        <dbReference type="EMBL" id="KAJ7780867.1"/>
    </source>
</evidence>
<proteinExistence type="predicted"/>
<feature type="compositionally biased region" description="Basic and acidic residues" evidence="1">
    <location>
        <begin position="16"/>
        <end position="25"/>
    </location>
</feature>
<protein>
    <submittedName>
        <fullName evidence="2">Uncharacterized protein</fullName>
    </submittedName>
</protein>
<dbReference type="AlphaFoldDB" id="A0AAD7NYW9"/>
<reference evidence="2" key="1">
    <citation type="submission" date="2023-03" db="EMBL/GenBank/DDBJ databases">
        <title>Massive genome expansion in bonnet fungi (Mycena s.s.) driven by repeated elements and novel gene families across ecological guilds.</title>
        <authorList>
            <consortium name="Lawrence Berkeley National Laboratory"/>
            <person name="Harder C.B."/>
            <person name="Miyauchi S."/>
            <person name="Viragh M."/>
            <person name="Kuo A."/>
            <person name="Thoen E."/>
            <person name="Andreopoulos B."/>
            <person name="Lu D."/>
            <person name="Skrede I."/>
            <person name="Drula E."/>
            <person name="Henrissat B."/>
            <person name="Morin E."/>
            <person name="Kohler A."/>
            <person name="Barry K."/>
            <person name="LaButti K."/>
            <person name="Morin E."/>
            <person name="Salamov A."/>
            <person name="Lipzen A."/>
            <person name="Mereny Z."/>
            <person name="Hegedus B."/>
            <person name="Baldrian P."/>
            <person name="Stursova M."/>
            <person name="Weitz H."/>
            <person name="Taylor A."/>
            <person name="Grigoriev I.V."/>
            <person name="Nagy L.G."/>
            <person name="Martin F."/>
            <person name="Kauserud H."/>
        </authorList>
    </citation>
    <scope>NUCLEOTIDE SEQUENCE</scope>
    <source>
        <strain evidence="2">CBHHK188m</strain>
    </source>
</reference>
<evidence type="ECO:0000313" key="3">
    <source>
        <dbReference type="Proteomes" id="UP001215280"/>
    </source>
</evidence>
<evidence type="ECO:0000256" key="1">
    <source>
        <dbReference type="SAM" id="MobiDB-lite"/>
    </source>
</evidence>
<accession>A0AAD7NYW9</accession>